<feature type="chain" id="PRO_5016341712" description="Secretion system C-terminal sorting domain-containing protein" evidence="2">
    <location>
        <begin position="22"/>
        <end position="161"/>
    </location>
</feature>
<accession>A0A316X092</accession>
<dbReference type="EMBL" id="PPEI02000002">
    <property type="protein sequence ID" value="PWN66116.1"/>
    <property type="molecule type" value="Genomic_DNA"/>
</dbReference>
<sequence>MKTTLFTLSLFLVSFSIQVSGQETLNTSGTNMSGTAGNITASLGQIFYDTTSSSVGNIVAGVQQPYEITTTLGVDITEISLNLTVFPNPTTDILNLKMGFKDYDKYRYDLFDSSGKLLTSKPILQAQTQITMTSYPATIYLLKISKDGKVIKIFKVLKTDK</sequence>
<dbReference type="RefSeq" id="WP_109619514.1">
    <property type="nucleotide sequence ID" value="NZ_PPEI02000002.1"/>
</dbReference>
<dbReference type="InterPro" id="IPR026444">
    <property type="entry name" value="Secre_tail"/>
</dbReference>
<keyword evidence="5" id="KW-1185">Reference proteome</keyword>
<evidence type="ECO:0000259" key="3">
    <source>
        <dbReference type="Pfam" id="PF18962"/>
    </source>
</evidence>
<name>A0A316X092_9FLAO</name>
<comment type="caution">
    <text evidence="4">The sequence shown here is derived from an EMBL/GenBank/DDBJ whole genome shotgun (WGS) entry which is preliminary data.</text>
</comment>
<feature type="signal peptide" evidence="2">
    <location>
        <begin position="1"/>
        <end position="21"/>
    </location>
</feature>
<protein>
    <recommendedName>
        <fullName evidence="3">Secretion system C-terminal sorting domain-containing protein</fullName>
    </recommendedName>
</protein>
<evidence type="ECO:0000313" key="4">
    <source>
        <dbReference type="EMBL" id="PWN66116.1"/>
    </source>
</evidence>
<dbReference type="Proteomes" id="UP000236182">
    <property type="component" value="Unassembled WGS sequence"/>
</dbReference>
<feature type="domain" description="Secretion system C-terminal sorting" evidence="3">
    <location>
        <begin position="85"/>
        <end position="150"/>
    </location>
</feature>
<dbReference type="Pfam" id="PF18962">
    <property type="entry name" value="Por_Secre_tail"/>
    <property type="match status" value="1"/>
</dbReference>
<dbReference type="NCBIfam" id="TIGR04183">
    <property type="entry name" value="Por_Secre_tail"/>
    <property type="match status" value="1"/>
</dbReference>
<proteinExistence type="predicted"/>
<keyword evidence="1 2" id="KW-0732">Signal</keyword>
<evidence type="ECO:0000313" key="5">
    <source>
        <dbReference type="Proteomes" id="UP000236182"/>
    </source>
</evidence>
<evidence type="ECO:0000256" key="2">
    <source>
        <dbReference type="SAM" id="SignalP"/>
    </source>
</evidence>
<dbReference type="AlphaFoldDB" id="A0A316X092"/>
<organism evidence="4 5">
    <name type="scientific">Chryseobacterium oncorhynchi</name>
    <dbReference type="NCBI Taxonomy" id="741074"/>
    <lineage>
        <taxon>Bacteria</taxon>
        <taxon>Pseudomonadati</taxon>
        <taxon>Bacteroidota</taxon>
        <taxon>Flavobacteriia</taxon>
        <taxon>Flavobacteriales</taxon>
        <taxon>Weeksellaceae</taxon>
        <taxon>Chryseobacterium group</taxon>
        <taxon>Chryseobacterium</taxon>
    </lineage>
</organism>
<dbReference type="OrthoDB" id="1352409at2"/>
<gene>
    <name evidence="4" type="ORF">C1638_006990</name>
</gene>
<reference evidence="4" key="1">
    <citation type="submission" date="2018-04" db="EMBL/GenBank/DDBJ databases">
        <title>Draft Genome Sequences of Chryseobacterium lactis NCTC11390T isolated from milk, Chryseobacterium oncorhynchi 701B-08T from rainbow trout, and Chryseobacterium viscerum 687B-08T from diseased fish.</title>
        <authorList>
            <person name="Jeong J.-J."/>
            <person name="Lee Y.J."/>
            <person name="Pathiraja D."/>
            <person name="Park B."/>
            <person name="Choi I.-G."/>
            <person name="Kim K.D."/>
        </authorList>
    </citation>
    <scope>NUCLEOTIDE SEQUENCE [LARGE SCALE GENOMIC DNA]</scope>
    <source>
        <strain evidence="4">701B-08</strain>
    </source>
</reference>
<evidence type="ECO:0000256" key="1">
    <source>
        <dbReference type="ARBA" id="ARBA00022729"/>
    </source>
</evidence>